<dbReference type="EMBL" id="BSUJ01000001">
    <property type="protein sequence ID" value="GMA20781.1"/>
    <property type="molecule type" value="Genomic_DNA"/>
</dbReference>
<reference evidence="3" key="1">
    <citation type="journal article" date="2019" name="Int. J. Syst. Evol. Microbiol.">
        <title>The Global Catalogue of Microorganisms (GCM) 10K type strain sequencing project: providing services to taxonomists for standard genome sequencing and annotation.</title>
        <authorList>
            <consortium name="The Broad Institute Genomics Platform"/>
            <consortium name="The Broad Institute Genome Sequencing Center for Infectious Disease"/>
            <person name="Wu L."/>
            <person name="Ma J."/>
        </authorList>
    </citation>
    <scope>NUCLEOTIDE SEQUENCE [LARGE SCALE GENOMIC DNA]</scope>
    <source>
        <strain evidence="3">NBRC 105830</strain>
    </source>
</reference>
<dbReference type="InterPro" id="IPR019660">
    <property type="entry name" value="Put_sensory_transdc_reg_YbjN"/>
</dbReference>
<sequence length="206" mass="21790">MPEAPDTGVAEPTANPTANPSAGPTPDPTAALDHLTTLLDQAGAEWEPGGREGEVVVTLPGDKKLKTVASLVVSERGLSVSAFVVRNPDENHAAVYRFLLRRNLRLPGLGYAIDGAGDVYVVGQQPLAAITEQGVDQLLGTLLDAADAPFNELLALGFLESMKREWAWRIARGESTRNLEAFRDLLSGVENDPRYAPTGPGPGAAQ</sequence>
<dbReference type="Proteomes" id="UP001157109">
    <property type="component" value="Unassembled WGS sequence"/>
</dbReference>
<organism evidence="2 3">
    <name type="scientific">Arsenicicoccus piscis</name>
    <dbReference type="NCBI Taxonomy" id="673954"/>
    <lineage>
        <taxon>Bacteria</taxon>
        <taxon>Bacillati</taxon>
        <taxon>Actinomycetota</taxon>
        <taxon>Actinomycetes</taxon>
        <taxon>Micrococcales</taxon>
        <taxon>Intrasporangiaceae</taxon>
        <taxon>Arsenicicoccus</taxon>
    </lineage>
</organism>
<accession>A0ABQ6HQY8</accession>
<dbReference type="Gene3D" id="3.30.1460.10">
    <property type="match status" value="1"/>
</dbReference>
<evidence type="ECO:0000256" key="1">
    <source>
        <dbReference type="SAM" id="MobiDB-lite"/>
    </source>
</evidence>
<protein>
    <recommendedName>
        <fullName evidence="4">YbjN domain-containing protein</fullName>
    </recommendedName>
</protein>
<keyword evidence="3" id="KW-1185">Reference proteome</keyword>
<evidence type="ECO:0000313" key="3">
    <source>
        <dbReference type="Proteomes" id="UP001157109"/>
    </source>
</evidence>
<name>A0ABQ6HQY8_9MICO</name>
<feature type="region of interest" description="Disordered" evidence="1">
    <location>
        <begin position="1"/>
        <end position="29"/>
    </location>
</feature>
<evidence type="ECO:0000313" key="2">
    <source>
        <dbReference type="EMBL" id="GMA20781.1"/>
    </source>
</evidence>
<dbReference type="Pfam" id="PF10722">
    <property type="entry name" value="YbjN"/>
    <property type="match status" value="1"/>
</dbReference>
<evidence type="ECO:0008006" key="4">
    <source>
        <dbReference type="Google" id="ProtNLM"/>
    </source>
</evidence>
<gene>
    <name evidence="2" type="ORF">GCM10025862_28020</name>
</gene>
<comment type="caution">
    <text evidence="2">The sequence shown here is derived from an EMBL/GenBank/DDBJ whole genome shotgun (WGS) entry which is preliminary data.</text>
</comment>
<dbReference type="RefSeq" id="WP_241443966.1">
    <property type="nucleotide sequence ID" value="NZ_BSUJ01000001.1"/>
</dbReference>
<proteinExistence type="predicted"/>
<dbReference type="SUPFAM" id="SSF69635">
    <property type="entry name" value="Type III secretory system chaperone-like"/>
    <property type="match status" value="1"/>
</dbReference>